<feature type="transmembrane region" description="Helical" evidence="2">
    <location>
        <begin position="72"/>
        <end position="92"/>
    </location>
</feature>
<feature type="transmembrane region" description="Helical" evidence="2">
    <location>
        <begin position="197"/>
        <end position="217"/>
    </location>
</feature>
<keyword evidence="5" id="KW-1185">Reference proteome</keyword>
<feature type="transmembrane region" description="Helical" evidence="2">
    <location>
        <begin position="46"/>
        <end position="66"/>
    </location>
</feature>
<feature type="region of interest" description="Disordered" evidence="1">
    <location>
        <begin position="1"/>
        <end position="21"/>
    </location>
</feature>
<feature type="transmembrane region" description="Helical" evidence="2">
    <location>
        <begin position="275"/>
        <end position="291"/>
    </location>
</feature>
<evidence type="ECO:0000256" key="2">
    <source>
        <dbReference type="SAM" id="Phobius"/>
    </source>
</evidence>
<evidence type="ECO:0000313" key="4">
    <source>
        <dbReference type="EMBL" id="MFC7305531.1"/>
    </source>
</evidence>
<feature type="transmembrane region" description="Helical" evidence="2">
    <location>
        <begin position="327"/>
        <end position="346"/>
    </location>
</feature>
<dbReference type="Proteomes" id="UP001596523">
    <property type="component" value="Unassembled WGS sequence"/>
</dbReference>
<accession>A0ABW2JHK0</accession>
<keyword evidence="2" id="KW-0812">Transmembrane</keyword>
<evidence type="ECO:0000259" key="3">
    <source>
        <dbReference type="Pfam" id="PF19053"/>
    </source>
</evidence>
<dbReference type="Pfam" id="PF19053">
    <property type="entry name" value="EccD"/>
    <property type="match status" value="1"/>
</dbReference>
<keyword evidence="2" id="KW-1133">Transmembrane helix</keyword>
<reference evidence="5" key="1">
    <citation type="journal article" date="2019" name="Int. J. Syst. Evol. Microbiol.">
        <title>The Global Catalogue of Microorganisms (GCM) 10K type strain sequencing project: providing services to taxonomists for standard genome sequencing and annotation.</title>
        <authorList>
            <consortium name="The Broad Institute Genomics Platform"/>
            <consortium name="The Broad Institute Genome Sequencing Center for Infectious Disease"/>
            <person name="Wu L."/>
            <person name="Ma J."/>
        </authorList>
    </citation>
    <scope>NUCLEOTIDE SEQUENCE [LARGE SCALE GENOMIC DNA]</scope>
    <source>
        <strain evidence="5">SYNS20</strain>
    </source>
</reference>
<organism evidence="4 5">
    <name type="scientific">Streptomyces monticola</name>
    <dbReference type="NCBI Taxonomy" id="2666263"/>
    <lineage>
        <taxon>Bacteria</taxon>
        <taxon>Bacillati</taxon>
        <taxon>Actinomycetota</taxon>
        <taxon>Actinomycetes</taxon>
        <taxon>Kitasatosporales</taxon>
        <taxon>Streptomycetaceae</taxon>
        <taxon>Streptomyces</taxon>
    </lineage>
</organism>
<dbReference type="EMBL" id="JBHTCF010000005">
    <property type="protein sequence ID" value="MFC7305531.1"/>
    <property type="molecule type" value="Genomic_DNA"/>
</dbReference>
<gene>
    <name evidence="4" type="ORF">ACFQVC_15020</name>
</gene>
<protein>
    <submittedName>
        <fullName evidence="4">Type VII secretion integral membrane protein EccD</fullName>
    </submittedName>
</protein>
<proteinExistence type="predicted"/>
<feature type="transmembrane region" description="Helical" evidence="2">
    <location>
        <begin position="298"/>
        <end position="321"/>
    </location>
</feature>
<feature type="compositionally biased region" description="Low complexity" evidence="1">
    <location>
        <begin position="1"/>
        <end position="13"/>
    </location>
</feature>
<evidence type="ECO:0000256" key="1">
    <source>
        <dbReference type="SAM" id="MobiDB-lite"/>
    </source>
</evidence>
<feature type="transmembrane region" description="Helical" evidence="2">
    <location>
        <begin position="251"/>
        <end position="269"/>
    </location>
</feature>
<feature type="transmembrane region" description="Helical" evidence="2">
    <location>
        <begin position="145"/>
        <end position="162"/>
    </location>
</feature>
<feature type="domain" description="EccD-like transmembrane" evidence="3">
    <location>
        <begin position="43"/>
        <end position="385"/>
    </location>
</feature>
<comment type="caution">
    <text evidence="4">The sequence shown here is derived from an EMBL/GenBank/DDBJ whole genome shotgun (WGS) entry which is preliminary data.</text>
</comment>
<name>A0ABW2JHK0_9ACTN</name>
<feature type="transmembrane region" description="Helical" evidence="2">
    <location>
        <begin position="113"/>
        <end position="133"/>
    </location>
</feature>
<evidence type="ECO:0000313" key="5">
    <source>
        <dbReference type="Proteomes" id="UP001596523"/>
    </source>
</evidence>
<keyword evidence="2" id="KW-0472">Membrane</keyword>
<dbReference type="RefSeq" id="WP_381831058.1">
    <property type="nucleotide sequence ID" value="NZ_JBHTCF010000005.1"/>
</dbReference>
<feature type="transmembrane region" description="Helical" evidence="2">
    <location>
        <begin position="366"/>
        <end position="385"/>
    </location>
</feature>
<feature type="transmembrane region" description="Helical" evidence="2">
    <location>
        <begin position="169"/>
        <end position="191"/>
    </location>
</feature>
<dbReference type="InterPro" id="IPR044049">
    <property type="entry name" value="EccD_transm"/>
</dbReference>
<sequence>MVGTVGTTADTVAESVTDPAADREQVPADGLDLRTWRWRPASRRPVAATASLALATATALLARTAFPLDSVAYGQLVTAAVLAVAGVLAGRLGRSTSAGAGGLASVPGRGNRGLATVLLLTAAVFGVLGAWTAGDAHSLSGPARLAAIAGAVAVALLLLGLFSPFGRSGLTGAVAVLALTALWELGALLVSGDPARLGALLAVVSAVLLGLLPRLALRATGLTAINDRRSAGSSVSRHQVADALADTHRGLVLATVATACSAAGAGWLLTRGEPTVWTVSATVVTAVVLLARARAFPLAAEVVAVFAAAAVLVVRLAVLWLRDTGGIGPLLFLGAAAVLPLLALVLQPPEQLRARLRRAADLAESIGVVGLFPLAVGVFGGYGQLLGGF</sequence>